<dbReference type="InterPro" id="IPR013320">
    <property type="entry name" value="ConA-like_dom_sf"/>
</dbReference>
<sequence length="1645" mass="177833">MMRYFSLIVVFFLVMPVWAATPVTYYQFEHSNAIGTNEVIDSSSFNYPGNGLGRIGTATDESGVACRALVIPDNSSSSVSTAAVDTKRTPSQLGTRGTISFWYKADDAWYSTSPRTLFDASTITGGNSRNKYRGFFMTLTYGQLVFYVDDHQGRYLYEVSNQYNFTDQWVYITAQWDLPNKDLKIYINGVNVSTVQNRDTGYESLLDTYLNTLYVGDTRATAYGGNIQSQRSAAGRFDEFRVYNKLLSSTEIQTDYAARPSCSSPAIDKIWHDFEQESLSGAGSILDILAPAQNADPLGTTRTVFPTNQVSCLALEVPYNDNTAVLSGADLAVGPGDIGGQGTLSFWYRNNEVWANGKQTMLVDASTSSVYFLVWVDGDGRLQLYYKDASGRVMHRQTVEQYIVTVGTWVHVAISWDLIGLTFDVTLQGVTRSTSSVTTNSALSTAMDSTATFRLGDERIGLVYSGQGFTSADGYFDEVRVYPYIQSNSAINTDMQAVNTCQRTTQFFEFEQTSWVGSDDVLDSSGNDLHGDNVSSLVYPAFPDVQKSCRAMTVTNNNTFASKAAIDTQVDMNLVGDNGTISFWYRANQNWTSGVARTLFDASTYNSSDVLYNRFFFLAINTNGGLQMAMEDADDWDLMETTVQQNFAAGEWVHIAVTWDVDAQDIDFFINGIEVATTRYVQADFGPSLGDMNTLYVGDSRSEYILADSAHSHQSADGQIDNLRIYSYVQQATDINTDMADNELCSGIAAFYQFEQDAWAGNLTVLDSGPDNRHGDQVGSISPEYTSPQKSCKAMYVPANTASRDRYLLDTNVLGSAIGSQGSVTFWYKSNEAWLATGRDKTLVDAAVYNTNDRFLLQLTQLGQLRLSISDSNHNTRVLTTVNANPLVENSWSHIGMTWDMTNGAFQIVQDGVALALTDNGVVLGNALPQLGVLAIGDNFNSFSYAPNSADGYFDDVRIYYYAQTAAQMQSDMDDTSPCDYVDHYELAFASSALTCAAQPINLKACMDQDCNALFDGSTTVALNNSAGSLSATTVTFSQSADINLRSTQTGVVTLGKTSASPEAPLQCKVDGTLAACELTFADGGLTVSWLSATPTAIPDQLSQQNIGQNIVVSAPVGCAADLSGQTLELAFDCANPASCNADMGLLNGTVLSDPSAYVATPWTFDNTGQVIIPADALRYDDAGLIALNVRSADQSAQGSSNQFVAIPQLTLIASQPALPTAGVDYPLTIQAVGQLGNITPNYQPGSLQMLLTKQVPGDGAGQNGLLVFTNQSSAVTTGFTTQNSVATSPVSFNTALADFNAGVSQNLVAGYSEVGNIALAFSDANYFGAEVAARETTLLGRYIPAYFSITDNDPQLAHASGTFSYIGQPLSFSDDPLLTFIPRNALGVETQNYIGNLMRLATPGSLAESDIQFSDSSGYSGLTSVDEGVWQLSSSGDTAMQLQGSSVTFVKSVSATAPFDANINLLFAASILTDQDGVCYQISYPQACQPYSINNIGGTQLYYGQLVLENAYGPENEDLPMLLQTRYLDTNGNWVLNTLDSYTYYSASNLSVTYSEFAPNPGYAGNGIVSGGEVTDNAQAIIFSAPGVGVTGRMEVKMSQPDYLFIDLNGDGQIDALDAPVASINFGLFRGNDRIIHWRENNGN</sequence>
<dbReference type="Proteomes" id="UP001596364">
    <property type="component" value="Unassembled WGS sequence"/>
</dbReference>
<proteinExistence type="predicted"/>
<evidence type="ECO:0000313" key="3">
    <source>
        <dbReference type="Proteomes" id="UP001596364"/>
    </source>
</evidence>
<name>A0ABW1XPS0_9ALTE</name>
<dbReference type="PANTHER" id="PTHR46943:SF1">
    <property type="entry name" value="PENTRAXIN-RELATED PROTEIN PTX3"/>
    <property type="match status" value="1"/>
</dbReference>
<evidence type="ECO:0000313" key="2">
    <source>
        <dbReference type="EMBL" id="MFC6441197.1"/>
    </source>
</evidence>
<organism evidence="2 3">
    <name type="scientific">Pseudobowmanella zhangzhouensis</name>
    <dbReference type="NCBI Taxonomy" id="1537679"/>
    <lineage>
        <taxon>Bacteria</taxon>
        <taxon>Pseudomonadati</taxon>
        <taxon>Pseudomonadota</taxon>
        <taxon>Gammaproteobacteria</taxon>
        <taxon>Alteromonadales</taxon>
        <taxon>Alteromonadaceae</taxon>
    </lineage>
</organism>
<evidence type="ECO:0000259" key="1">
    <source>
        <dbReference type="Pfam" id="PF20419"/>
    </source>
</evidence>
<dbReference type="InterPro" id="IPR042837">
    <property type="entry name" value="PTX3"/>
</dbReference>
<gene>
    <name evidence="2" type="ORF">ACFP85_13675</name>
</gene>
<comment type="caution">
    <text evidence="2">The sequence shown here is derived from an EMBL/GenBank/DDBJ whole genome shotgun (WGS) entry which is preliminary data.</text>
</comment>
<dbReference type="EMBL" id="JBHSUS010000001">
    <property type="protein sequence ID" value="MFC6441197.1"/>
    <property type="molecule type" value="Genomic_DNA"/>
</dbReference>
<dbReference type="PANTHER" id="PTHR46943">
    <property type="entry name" value="PENTRAXIN-RELATED PROTEIN PTX3"/>
    <property type="match status" value="1"/>
</dbReference>
<dbReference type="RefSeq" id="WP_131258468.1">
    <property type="nucleotide sequence ID" value="NZ_JBHSUS010000001.1"/>
</dbReference>
<dbReference type="InterPro" id="IPR046524">
    <property type="entry name" value="DUF6701"/>
</dbReference>
<keyword evidence="3" id="KW-1185">Reference proteome</keyword>
<dbReference type="Pfam" id="PF20419">
    <property type="entry name" value="DUF6701"/>
    <property type="match status" value="1"/>
</dbReference>
<feature type="domain" description="DUF6701" evidence="1">
    <location>
        <begin position="1065"/>
        <end position="1641"/>
    </location>
</feature>
<reference evidence="3" key="1">
    <citation type="journal article" date="2019" name="Int. J. Syst. Evol. Microbiol.">
        <title>The Global Catalogue of Microorganisms (GCM) 10K type strain sequencing project: providing services to taxonomists for standard genome sequencing and annotation.</title>
        <authorList>
            <consortium name="The Broad Institute Genomics Platform"/>
            <consortium name="The Broad Institute Genome Sequencing Center for Infectious Disease"/>
            <person name="Wu L."/>
            <person name="Ma J."/>
        </authorList>
    </citation>
    <scope>NUCLEOTIDE SEQUENCE [LARGE SCALE GENOMIC DNA]</scope>
    <source>
        <strain evidence="3">CGMCC 1.16031</strain>
    </source>
</reference>
<dbReference type="SUPFAM" id="SSF49899">
    <property type="entry name" value="Concanavalin A-like lectins/glucanases"/>
    <property type="match status" value="4"/>
</dbReference>
<protein>
    <submittedName>
        <fullName evidence="2">DUF6701 domain-containing protein</fullName>
    </submittedName>
</protein>
<dbReference type="Gene3D" id="2.60.120.200">
    <property type="match status" value="4"/>
</dbReference>
<dbReference type="Pfam" id="PF13385">
    <property type="entry name" value="Laminin_G_3"/>
    <property type="match status" value="4"/>
</dbReference>
<accession>A0ABW1XPS0</accession>